<dbReference type="EMBL" id="MPUH01000550">
    <property type="protein sequence ID" value="OMJ77901.1"/>
    <property type="molecule type" value="Genomic_DNA"/>
</dbReference>
<dbReference type="Proteomes" id="UP000187209">
    <property type="component" value="Unassembled WGS sequence"/>
</dbReference>
<dbReference type="AlphaFoldDB" id="A0A1R2BMB7"/>
<name>A0A1R2BMB7_9CILI</name>
<comment type="caution">
    <text evidence="1">The sequence shown here is derived from an EMBL/GenBank/DDBJ whole genome shotgun (WGS) entry which is preliminary data.</text>
</comment>
<proteinExistence type="predicted"/>
<reference evidence="1 2" key="1">
    <citation type="submission" date="2016-11" db="EMBL/GenBank/DDBJ databases">
        <title>The macronuclear genome of Stentor coeruleus: a giant cell with tiny introns.</title>
        <authorList>
            <person name="Slabodnick M."/>
            <person name="Ruby J.G."/>
            <person name="Reiff S.B."/>
            <person name="Swart E.C."/>
            <person name="Gosai S."/>
            <person name="Prabakaran S."/>
            <person name="Witkowska E."/>
            <person name="Larue G.E."/>
            <person name="Fisher S."/>
            <person name="Freeman R.M."/>
            <person name="Gunawardena J."/>
            <person name="Chu W."/>
            <person name="Stover N.A."/>
            <person name="Gregory B.D."/>
            <person name="Nowacki M."/>
            <person name="Derisi J."/>
            <person name="Roy S.W."/>
            <person name="Marshall W.F."/>
            <person name="Sood P."/>
        </authorList>
    </citation>
    <scope>NUCLEOTIDE SEQUENCE [LARGE SCALE GENOMIC DNA]</scope>
    <source>
        <strain evidence="1">WM001</strain>
    </source>
</reference>
<keyword evidence="2" id="KW-1185">Reference proteome</keyword>
<evidence type="ECO:0000313" key="1">
    <source>
        <dbReference type="EMBL" id="OMJ77901.1"/>
    </source>
</evidence>
<accession>A0A1R2BMB7</accession>
<evidence type="ECO:0000313" key="2">
    <source>
        <dbReference type="Proteomes" id="UP000187209"/>
    </source>
</evidence>
<sequence length="326" mass="37135">MSQKRQNRCKPKIALSAPGHILRFSPKIVRIHATSKSDKNSEEANSKTALIISPQPHKRHSSRSPFIVCPNVLPHYKILPIQKNSTHRIPPRAKNRSKNMSTTEATITNISCTSLPPPQDFKLLLSQLLDFFSSPEDLTEYFFLGRTDPIEYYDFFDSCFTLGITELFSDLSKIFHEAFQNNSLYKNAFILKAIEVQNAGILSKKKKLKASEPEKVLKIVKKIVSGTSDNQSEKTKKVIRIIKHSRSPSELLMKLQNEFNCTEITDEELIILMEYSKAQKIKRRKADLNMTAKLMDSPYTLVPCSVGNRKHTLSCSKTPPRRRGKS</sequence>
<gene>
    <name evidence="1" type="ORF">SteCoe_22423</name>
</gene>
<organism evidence="1 2">
    <name type="scientific">Stentor coeruleus</name>
    <dbReference type="NCBI Taxonomy" id="5963"/>
    <lineage>
        <taxon>Eukaryota</taxon>
        <taxon>Sar</taxon>
        <taxon>Alveolata</taxon>
        <taxon>Ciliophora</taxon>
        <taxon>Postciliodesmatophora</taxon>
        <taxon>Heterotrichea</taxon>
        <taxon>Heterotrichida</taxon>
        <taxon>Stentoridae</taxon>
        <taxon>Stentor</taxon>
    </lineage>
</organism>
<protein>
    <submittedName>
        <fullName evidence="1">Uncharacterized protein</fullName>
    </submittedName>
</protein>